<evidence type="ECO:0000313" key="2">
    <source>
        <dbReference type="Proteomes" id="UP000789920"/>
    </source>
</evidence>
<dbReference type="EMBL" id="CAJVQC010045318">
    <property type="protein sequence ID" value="CAG8781095.1"/>
    <property type="molecule type" value="Genomic_DNA"/>
</dbReference>
<feature type="non-terminal residue" evidence="1">
    <location>
        <position position="1"/>
    </location>
</feature>
<reference evidence="1" key="1">
    <citation type="submission" date="2021-06" db="EMBL/GenBank/DDBJ databases">
        <authorList>
            <person name="Kallberg Y."/>
            <person name="Tangrot J."/>
            <person name="Rosling A."/>
        </authorList>
    </citation>
    <scope>NUCLEOTIDE SEQUENCE</scope>
    <source>
        <strain evidence="1">MA461A</strain>
    </source>
</reference>
<feature type="non-terminal residue" evidence="1">
    <location>
        <position position="297"/>
    </location>
</feature>
<keyword evidence="2" id="KW-1185">Reference proteome</keyword>
<protein>
    <submittedName>
        <fullName evidence="1">30814_t:CDS:1</fullName>
    </submittedName>
</protein>
<comment type="caution">
    <text evidence="1">The sequence shown here is derived from an EMBL/GenBank/DDBJ whole genome shotgun (WGS) entry which is preliminary data.</text>
</comment>
<proteinExistence type="predicted"/>
<organism evidence="1 2">
    <name type="scientific">Racocetra persica</name>
    <dbReference type="NCBI Taxonomy" id="160502"/>
    <lineage>
        <taxon>Eukaryota</taxon>
        <taxon>Fungi</taxon>
        <taxon>Fungi incertae sedis</taxon>
        <taxon>Mucoromycota</taxon>
        <taxon>Glomeromycotina</taxon>
        <taxon>Glomeromycetes</taxon>
        <taxon>Diversisporales</taxon>
        <taxon>Gigasporaceae</taxon>
        <taxon>Racocetra</taxon>
    </lineage>
</organism>
<evidence type="ECO:0000313" key="1">
    <source>
        <dbReference type="EMBL" id="CAG8781095.1"/>
    </source>
</evidence>
<sequence>LDHSKDDLDITEYFDKSFYCNKDISNITNNIESVSLKKGDSFDDFDEAEFYICRFSESKGFKIQLGRVKMINTAENSKEVHKRTILYKHSGLFRPKNAAKSNTPHVFEYYWNQLIGFSATKLYLECHLYNRRFLWVRAFTAMIFILGIQITSFVESQNACINRVLENSNTLLCDLDVPSMTNATTIFLSIESLVKCYLRPNVAYFLVEQIKESLYYTASHAIVEEIESLTSYESSQSEDIDDEPDAIVLYTMYLLEHLEYTSIVEIWKISRVTSQGVNHFIILLSDDSYSCTCLLQQ</sequence>
<dbReference type="Proteomes" id="UP000789920">
    <property type="component" value="Unassembled WGS sequence"/>
</dbReference>
<accession>A0ACA9R923</accession>
<gene>
    <name evidence="1" type="ORF">RPERSI_LOCUS17596</name>
</gene>
<name>A0ACA9R923_9GLOM</name>